<feature type="non-terminal residue" evidence="2">
    <location>
        <position position="1"/>
    </location>
</feature>
<accession>A0A6J4N2E4</accession>
<feature type="non-terminal residue" evidence="2">
    <location>
        <position position="152"/>
    </location>
</feature>
<evidence type="ECO:0000256" key="1">
    <source>
        <dbReference type="SAM" id="MobiDB-lite"/>
    </source>
</evidence>
<feature type="compositionally biased region" description="Basic residues" evidence="1">
    <location>
        <begin position="38"/>
        <end position="48"/>
    </location>
</feature>
<proteinExistence type="predicted"/>
<evidence type="ECO:0000313" key="2">
    <source>
        <dbReference type="EMBL" id="CAA9374573.1"/>
    </source>
</evidence>
<reference evidence="2" key="1">
    <citation type="submission" date="2020-02" db="EMBL/GenBank/DDBJ databases">
        <authorList>
            <person name="Meier V. D."/>
        </authorList>
    </citation>
    <scope>NUCLEOTIDE SEQUENCE</scope>
    <source>
        <strain evidence="2">AVDCRST_MAG32</strain>
    </source>
</reference>
<sequence>VELRGGACVLHLSPPRRRDARPAGAAAASVGDALHGRPLGRRGGRTRGARRDCLRCGPARGGRGARHHRRGPVLRVHDAAHPGRRADRRARRLLLHRTLLGRGATHHRASQVRGAALVLRGRPTPPGRAARGVRPEPTRMRPALPVPRIRQL</sequence>
<feature type="region of interest" description="Disordered" evidence="1">
    <location>
        <begin position="13"/>
        <end position="70"/>
    </location>
</feature>
<gene>
    <name evidence="2" type="ORF">AVDCRST_MAG32-1050</name>
</gene>
<organism evidence="2">
    <name type="scientific">uncultured Nocardioides sp</name>
    <dbReference type="NCBI Taxonomy" id="198441"/>
    <lineage>
        <taxon>Bacteria</taxon>
        <taxon>Bacillati</taxon>
        <taxon>Actinomycetota</taxon>
        <taxon>Actinomycetes</taxon>
        <taxon>Propionibacteriales</taxon>
        <taxon>Nocardioidaceae</taxon>
        <taxon>Nocardioides</taxon>
        <taxon>environmental samples</taxon>
    </lineage>
</organism>
<feature type="compositionally biased region" description="Low complexity" evidence="1">
    <location>
        <begin position="22"/>
        <end position="37"/>
    </location>
</feature>
<name>A0A6J4N2E4_9ACTN</name>
<dbReference type="AlphaFoldDB" id="A0A6J4N2E4"/>
<feature type="region of interest" description="Disordered" evidence="1">
    <location>
        <begin position="120"/>
        <end position="152"/>
    </location>
</feature>
<protein>
    <submittedName>
        <fullName evidence="2">Uncharacterized protein</fullName>
    </submittedName>
</protein>
<dbReference type="EMBL" id="CADCUM010000049">
    <property type="protein sequence ID" value="CAA9374573.1"/>
    <property type="molecule type" value="Genomic_DNA"/>
</dbReference>